<evidence type="ECO:0000313" key="1">
    <source>
        <dbReference type="EMBL" id="SAY41705.1"/>
    </source>
</evidence>
<sequence length="73" mass="8457">MAKRKSNRAARHLLAQGKYAQIYRVSNRRQMNQIFDDQPGLAWQTKPSARQNRKAKEIAAYRAEQAEAQEQAL</sequence>
<reference evidence="1" key="1">
    <citation type="submission" date="2016-05" db="EMBL/GenBank/DDBJ databases">
        <authorList>
            <person name="Cock P.J.A."/>
            <person name="Cock P.J.A."/>
        </authorList>
    </citation>
    <scope>NUCLEOTIDE SEQUENCE</scope>
    <source>
        <strain evidence="1">PWN146_assembly</strain>
    </source>
</reference>
<accession>A0A1C3H9H4</accession>
<proteinExistence type="predicted"/>
<dbReference type="EMBL" id="LT575490">
    <property type="protein sequence ID" value="SAY41705.1"/>
    <property type="molecule type" value="Genomic_DNA"/>
</dbReference>
<dbReference type="AlphaFoldDB" id="A0A1C3H9H4"/>
<gene>
    <name evidence="1" type="ORF">PWN146_00369</name>
</gene>
<organism evidence="1">
    <name type="scientific">Serratia marcescens</name>
    <dbReference type="NCBI Taxonomy" id="615"/>
    <lineage>
        <taxon>Bacteria</taxon>
        <taxon>Pseudomonadati</taxon>
        <taxon>Pseudomonadota</taxon>
        <taxon>Gammaproteobacteria</taxon>
        <taxon>Enterobacterales</taxon>
        <taxon>Yersiniaceae</taxon>
        <taxon>Serratia</taxon>
    </lineage>
</organism>
<protein>
    <submittedName>
        <fullName evidence="1">Uncharacterized protein</fullName>
    </submittedName>
</protein>
<name>A0A1C3H9H4_SERMA</name>